<feature type="compositionally biased region" description="Polar residues" evidence="4">
    <location>
        <begin position="1093"/>
        <end position="1102"/>
    </location>
</feature>
<dbReference type="CDD" id="cd00009">
    <property type="entry name" value="AAA"/>
    <property type="match status" value="1"/>
</dbReference>
<protein>
    <recommendedName>
        <fullName evidence="5">NACHT domain-containing protein</fullName>
    </recommendedName>
</protein>
<feature type="domain" description="NACHT" evidence="5">
    <location>
        <begin position="1289"/>
        <end position="1481"/>
    </location>
</feature>
<dbReference type="InterPro" id="IPR007111">
    <property type="entry name" value="NACHT_NTPase"/>
</dbReference>
<keyword evidence="1" id="KW-0547">Nucleotide-binding</keyword>
<feature type="compositionally biased region" description="Low complexity" evidence="4">
    <location>
        <begin position="918"/>
        <end position="927"/>
    </location>
</feature>
<evidence type="ECO:0000313" key="6">
    <source>
        <dbReference type="EnsemblMetazoa" id="Aqu2.1.18399_001"/>
    </source>
</evidence>
<evidence type="ECO:0000256" key="3">
    <source>
        <dbReference type="SAM" id="Coils"/>
    </source>
</evidence>
<keyword evidence="3" id="KW-0175">Coiled coil</keyword>
<dbReference type="PANTHER" id="PTHR46844">
    <property type="entry name" value="SLR5058 PROTEIN"/>
    <property type="match status" value="1"/>
</dbReference>
<name>A0A1X7TTB5_AMPQE</name>
<dbReference type="Gene3D" id="1.10.533.10">
    <property type="entry name" value="Death Domain, Fas"/>
    <property type="match status" value="1"/>
</dbReference>
<dbReference type="InterPro" id="IPR032675">
    <property type="entry name" value="LRR_dom_sf"/>
</dbReference>
<dbReference type="GO" id="GO:0005524">
    <property type="term" value="F:ATP binding"/>
    <property type="evidence" value="ECO:0007669"/>
    <property type="project" value="UniProtKB-KW"/>
</dbReference>
<keyword evidence="2" id="KW-0067">ATP-binding</keyword>
<dbReference type="PROSITE" id="PS50837">
    <property type="entry name" value="NACHT"/>
    <property type="match status" value="1"/>
</dbReference>
<feature type="region of interest" description="Disordered" evidence="4">
    <location>
        <begin position="694"/>
        <end position="757"/>
    </location>
</feature>
<feature type="region of interest" description="Disordered" evidence="4">
    <location>
        <begin position="1080"/>
        <end position="1102"/>
    </location>
</feature>
<reference evidence="6" key="1">
    <citation type="submission" date="2017-05" db="UniProtKB">
        <authorList>
            <consortium name="EnsemblMetazoa"/>
        </authorList>
    </citation>
    <scope>IDENTIFICATION</scope>
</reference>
<evidence type="ECO:0000256" key="1">
    <source>
        <dbReference type="ARBA" id="ARBA00022741"/>
    </source>
</evidence>
<dbReference type="Pfam" id="PF05729">
    <property type="entry name" value="NACHT"/>
    <property type="match status" value="1"/>
</dbReference>
<dbReference type="OrthoDB" id="120976at2759"/>
<evidence type="ECO:0000256" key="4">
    <source>
        <dbReference type="SAM" id="MobiDB-lite"/>
    </source>
</evidence>
<dbReference type="InParanoid" id="A0A1X7TTB5"/>
<dbReference type="Gene3D" id="3.80.10.10">
    <property type="entry name" value="Ribonuclease Inhibitor"/>
    <property type="match status" value="1"/>
</dbReference>
<dbReference type="EnsemblMetazoa" id="Aqu2.1.18399_001">
    <property type="protein sequence ID" value="Aqu2.1.18399_001"/>
    <property type="gene ID" value="Aqu2.1.18399"/>
</dbReference>
<dbReference type="InterPro" id="IPR027417">
    <property type="entry name" value="P-loop_NTPase"/>
</dbReference>
<dbReference type="SMART" id="SM00382">
    <property type="entry name" value="AAA"/>
    <property type="match status" value="1"/>
</dbReference>
<dbReference type="InterPro" id="IPR003593">
    <property type="entry name" value="AAA+_ATPase"/>
</dbReference>
<organism evidence="6">
    <name type="scientific">Amphimedon queenslandica</name>
    <name type="common">Sponge</name>
    <dbReference type="NCBI Taxonomy" id="400682"/>
    <lineage>
        <taxon>Eukaryota</taxon>
        <taxon>Metazoa</taxon>
        <taxon>Porifera</taxon>
        <taxon>Demospongiae</taxon>
        <taxon>Heteroscleromorpha</taxon>
        <taxon>Haplosclerida</taxon>
        <taxon>Niphatidae</taxon>
        <taxon>Amphimedon</taxon>
    </lineage>
</organism>
<dbReference type="SUPFAM" id="SSF52540">
    <property type="entry name" value="P-loop containing nucleoside triphosphate hydrolases"/>
    <property type="match status" value="1"/>
</dbReference>
<dbReference type="InterPro" id="IPR011029">
    <property type="entry name" value="DEATH-like_dom_sf"/>
</dbReference>
<dbReference type="eggNOG" id="ENOG502QTJW">
    <property type="taxonomic scope" value="Eukaryota"/>
</dbReference>
<feature type="compositionally biased region" description="Polar residues" evidence="4">
    <location>
        <begin position="701"/>
        <end position="714"/>
    </location>
</feature>
<feature type="region of interest" description="Disordered" evidence="4">
    <location>
        <begin position="907"/>
        <end position="928"/>
    </location>
</feature>
<feature type="coiled-coil region" evidence="3">
    <location>
        <begin position="848"/>
        <end position="875"/>
    </location>
</feature>
<feature type="compositionally biased region" description="Low complexity" evidence="4">
    <location>
        <begin position="724"/>
        <end position="739"/>
    </location>
</feature>
<evidence type="ECO:0000256" key="2">
    <source>
        <dbReference type="ARBA" id="ARBA00022840"/>
    </source>
</evidence>
<proteinExistence type="predicted"/>
<dbReference type="PANTHER" id="PTHR46844:SF1">
    <property type="entry name" value="SLR5058 PROTEIN"/>
    <property type="match status" value="1"/>
</dbReference>
<accession>A0A1X7TTB5</accession>
<dbReference type="Gene3D" id="3.40.50.300">
    <property type="entry name" value="P-loop containing nucleotide triphosphate hydrolases"/>
    <property type="match status" value="1"/>
</dbReference>
<sequence length="3106" mass="352899">MDDKVVAELQKHALDRGNKINAKSSRSISQELSKNEEHVLPFYANVDDSVEESQQSMETNETNDYQESELESSNAILDGVVVHNDIADQQPSSIFDNVSTHKQKVTSRLSQSFNPLEYCKKWCKIDKFGSHREWLYFIDSGGQLQFQKLLLAFMPHTSVLILVVNLSKNLSDKSCTKMECPGKTIDSGNDYSLKVEDMLKQILSAVASNAQKATSIIDDFPWIERKGGKLLNVLTVGTHLDKYDKKQEESEVESLEEKRDGLRMILNSVSESIQIVYTSPPPPKNPIHVIDGRKAKTGKFNDEAVEVIAKCLKDQSYEIKVPLRWHYFGVILRKQSKETSGILDLSSCEEFGEMLQMKPQEVHNALKFFHILKMLFYYDDSPTKDIVFVKLDGLISIIKDLMSDVINYRKMKGLDRVDRQLATVGCISIEYFKSTNSFKKISSIFNNDDDFVSNMLLGLFQHLDIAAQLSETEFLMPALLPLIDISDTEVATLETTPLLFYFKDRAVPMGLFCAVIVHLLSADSWRIITSRHGNYSNFFILQKTMEVETTIEACQIINLTLVEQLDCIEIHCEKTADRVRVKDAVEKSIKDVMKKKNIDDELPILAFYCLPQCGDGRDHKVTKMEDGIICEETNQDFQTNEEYCSWFRSQQDKSDNCTKVLTIDDWNDIMGILDDKDFPNHKWHKIGVYPNKRIPKPIPTATLTPTSSHDQQQVAVEPHPSRVTPPTSSAPSSATLPTPHAHYSRPSPTVTAETTPLREVSPSLTVANHQRLLNLIKDDWNCLDLMMTTLEGMVSKTQRSLMTLKERIHLVSTLTSAYNMYKQFEQEQEPIIQQRIQQAVDEVKTKSSEDKQKVLMDASRQLREALKEANAQSNSKEYKMIDVSQWRASIGLWNYCQAASSRPANGHHSHSFKAAVDTKSGSTTSGEKTSKLPAALSFILSLLLSLVRYMKLNFIPPTGIITVTVMIHYLQSLVLFMATIGDVELNPGPMIDDQPSCPLFAKYLEPLDDWEPFAFCLPGEITQLDVDIIKTKGSSYLRMETLHKRWLQVNPTASWRDVINALKQCKENELARTIENKVRDPTAGRSTNDDMEVSTSNANPSPITEEELDMKAVTKIFDSSAHHYMLIGAGLHVNVSDLMPIPRAATDNLIIVFQRWFDANKDVNWDTLIKLCDDFPDQLSKAKYNLLAHIGHCQSAVAKPISSIPDDVQGYADNMRQHYKHQPIVATDWPPRIGKNYFGRLVEKQDSTTQAESAWHMLRGQVDTTVKLTGNKEISVEDILQPTDSSLSLRVVIDGPPGIGKTTLCRKLLNLWSNGTLGPQQYDLVLYCPLRNSKIATATTLADLFEYRRYEVPMVAEWFEKRNGEGLLIIFDGWDELSEQLRQSSLAASIIHRKELPKCSVIVTSHSYASSSLLKMDTLSRHVQVIGFSKEDISTVIIQTLQNSKDSQLAVKLINDLEVRNDVQSLCYVPLVCSMVILVYCKEEGHLPTTLTQLYENFILQTIRRHVEIKPRHDTDPNTLGSLSSLPSQLAKPLQEMCQLAYTNLANTTMTFSSHQLQSLSEAVKEDYLGLMTAFMEYSKQEYQFLHLSIQEFLAAWWIAKHEKKTEEVFKDHFDDDHFRMCLKFVAGLTHLEHESYQQYFNKQQLDLQCKRKPLFGFESCHLSYFYQNPEIRIKHDPGNRMYTDHVSLRPGNFDHVPILLQLLYESQNTTLCQVLAQSINHSLCLYGVSLSLFDWLCLSYCINNSNTTWNHLHLGTVSNQSLSVFTAGLINNSLQTQCKRLVVKLFGPTDELIHKLLQPSLLYNIQECYCEFTFGQYVPCLVLLHFLNLPQLKILHLSMGRSTIPTVDNTYYTDKCTELEKCIEINSTLQEMKIRNNEWKDEITSSRSTITSVIRGVARNKTITSLTIDVHAPPHPLPDGVIEQLLKDNNTLKALSLKIPDELLPSSLNIVEVNTPLTALEIGGEWNISKLMTSSLLPHIKGLHCLILHDDPYPLHLFLSHPSLHTLTLPLDTAESVIELFTILQTNTTLEALSVEIKERVYTSSMGTSLQDMLTQNQTLKYFNIDKFSHDISFNNIAIPSSFLSFLTTGLRHNTSLQQLSVSIPLNEEIRNFINVISQKDNLTELQVYFQLDQSYSNCSREEKKQIMTLLFYEQLLPAVTNMLQSHTTIRLLRIECRDINEESSQPNWIELVQHLYETISIHPSLKYIGIYTGYLSPRLLIDIFNDQKKTLIDRHRKIQPLTQLLIVSNSTAIFLDNFSAIEFEESLKNALKEDFLNYNVSTAIVQGEARVGKTCLKSLILSLSYDSVSTPVIEAPFVAFGNFSIDCYGSTKGKWTSVNNDEMDDKVIAELQKHALDRGNKINAKSSRSISQELSKNEEHVSPFHAIVDDLVEATQQSMETNEINDYQESELESNNAILDGDLVHDDIADQQPFSISNNVSAHRRKVTSRLSQSFNPLEYCKKWCKIDKFGSHREWLYFIDSGGQLQFQKLLLAFMPHTSVLILVVNLSKNFSDKSCTKMECPGETIDSGNGYSLKVEDMLKQILSAVASNAQKATSIIDDFPWIERKGGKLLNVLTVGTHLDKYDKKREEFEVESLEEKRDGLRMILNSVSKSIQIVYAPPPPRKNPIHVIDGRKAETDESNDKIVKVIKAEADESNDKSIEIIAKSLKDQSYEIKVPLRWHYFGVILRKQSKETSGILHLSSCEDFGEMLQMKPQEVHNALKFFHILKMLFHYDDSPAKDIVFVKLDGLISIIKELMDAITEFRKLKGLEREQRQLATVGCLSIENLKSTVSFKIISSIFNNDDDFVSKMLLGLFQHLDIAAQLSETEFLMPALLPLIDISDTEVATLETMPLLFYFKDRAVPMGLFCAVIVHLLSDSWRITSRKGNYSNFFTLQKTMETCRIINLTLVEQLDCIEIHCEKTADRIKVKDAVEKSINEVMKKKNIDDELPILAFYCLPQCGDGRDHKVTKTEDGIICEETNQDFQTNEEYCSWFRSQQDKNDNCTKVLTIGDLNHIIGILDNNGFPSHKWHKLGVKLNIDYDQLENIEKDKKESYDCYCKCIAVWLKTDAKPTYSKLIDAVGSKGTGEPAVAAAIKEHLSAT</sequence>
<evidence type="ECO:0000259" key="5">
    <source>
        <dbReference type="PROSITE" id="PS50837"/>
    </source>
</evidence>